<evidence type="ECO:0000259" key="3">
    <source>
        <dbReference type="PROSITE" id="PS50846"/>
    </source>
</evidence>
<comment type="caution">
    <text evidence="4">The sequence shown here is derived from an EMBL/GenBank/DDBJ whole genome shotgun (WGS) entry which is preliminary data.</text>
</comment>
<evidence type="ECO:0000256" key="2">
    <source>
        <dbReference type="SAM" id="MobiDB-lite"/>
    </source>
</evidence>
<evidence type="ECO:0000313" key="4">
    <source>
        <dbReference type="EMBL" id="KAL2644435.1"/>
    </source>
</evidence>
<gene>
    <name evidence="4" type="ORF">R1flu_012022</name>
</gene>
<reference evidence="4 5" key="1">
    <citation type="submission" date="2024-09" db="EMBL/GenBank/DDBJ databases">
        <title>Chromosome-scale assembly of Riccia fluitans.</title>
        <authorList>
            <person name="Paukszto L."/>
            <person name="Sawicki J."/>
            <person name="Karawczyk K."/>
            <person name="Piernik-Szablinska J."/>
            <person name="Szczecinska M."/>
            <person name="Mazdziarz M."/>
        </authorList>
    </citation>
    <scope>NUCLEOTIDE SEQUENCE [LARGE SCALE GENOMIC DNA]</scope>
    <source>
        <strain evidence="4">Rf_01</strain>
        <tissue evidence="4">Aerial parts of the thallus</tissue>
    </source>
</reference>
<name>A0ABD1ZAD0_9MARC</name>
<dbReference type="EMBL" id="JBHFFA010000002">
    <property type="protein sequence ID" value="KAL2644435.1"/>
    <property type="molecule type" value="Genomic_DNA"/>
</dbReference>
<dbReference type="GO" id="GO:0046872">
    <property type="term" value="F:metal ion binding"/>
    <property type="evidence" value="ECO:0007669"/>
    <property type="project" value="UniProtKB-KW"/>
</dbReference>
<dbReference type="InterPro" id="IPR036163">
    <property type="entry name" value="HMA_dom_sf"/>
</dbReference>
<dbReference type="Gene3D" id="3.30.70.100">
    <property type="match status" value="1"/>
</dbReference>
<feature type="domain" description="HMA" evidence="3">
    <location>
        <begin position="50"/>
        <end position="113"/>
    </location>
</feature>
<sequence>MAVNPNEIFYGQYDPPLWYSGYDQNWILGRPKGHGAAGKSKDSEEKDTKKSPIELKMPLCCEGCVDKVKSRLIDIEGVTSVSCNVDEQKVTVDGDVKPEKILKAAKKISSRAEIVKKKDAKKK</sequence>
<feature type="compositionally biased region" description="Basic and acidic residues" evidence="2">
    <location>
        <begin position="39"/>
        <end position="50"/>
    </location>
</feature>
<protein>
    <recommendedName>
        <fullName evidence="3">HMA domain-containing protein</fullName>
    </recommendedName>
</protein>
<dbReference type="PROSITE" id="PS50846">
    <property type="entry name" value="HMA_2"/>
    <property type="match status" value="1"/>
</dbReference>
<dbReference type="PANTHER" id="PTHR22814:SF287">
    <property type="entry name" value="COPPER TRANSPORT PROTEIN ATX1"/>
    <property type="match status" value="1"/>
</dbReference>
<keyword evidence="5" id="KW-1185">Reference proteome</keyword>
<dbReference type="AlphaFoldDB" id="A0ABD1ZAD0"/>
<dbReference type="SUPFAM" id="SSF55008">
    <property type="entry name" value="HMA, heavy metal-associated domain"/>
    <property type="match status" value="1"/>
</dbReference>
<accession>A0ABD1ZAD0</accession>
<proteinExistence type="predicted"/>
<keyword evidence="1" id="KW-0479">Metal-binding</keyword>
<dbReference type="CDD" id="cd00371">
    <property type="entry name" value="HMA"/>
    <property type="match status" value="1"/>
</dbReference>
<evidence type="ECO:0000313" key="5">
    <source>
        <dbReference type="Proteomes" id="UP001605036"/>
    </source>
</evidence>
<feature type="region of interest" description="Disordered" evidence="2">
    <location>
        <begin position="31"/>
        <end position="50"/>
    </location>
</feature>
<dbReference type="InterPro" id="IPR006121">
    <property type="entry name" value="HMA_dom"/>
</dbReference>
<evidence type="ECO:0000256" key="1">
    <source>
        <dbReference type="ARBA" id="ARBA00022723"/>
    </source>
</evidence>
<organism evidence="4 5">
    <name type="scientific">Riccia fluitans</name>
    <dbReference type="NCBI Taxonomy" id="41844"/>
    <lineage>
        <taxon>Eukaryota</taxon>
        <taxon>Viridiplantae</taxon>
        <taxon>Streptophyta</taxon>
        <taxon>Embryophyta</taxon>
        <taxon>Marchantiophyta</taxon>
        <taxon>Marchantiopsida</taxon>
        <taxon>Marchantiidae</taxon>
        <taxon>Marchantiales</taxon>
        <taxon>Ricciaceae</taxon>
        <taxon>Riccia</taxon>
    </lineage>
</organism>
<dbReference type="PANTHER" id="PTHR22814">
    <property type="entry name" value="COPPER TRANSPORT PROTEIN ATOX1-RELATED"/>
    <property type="match status" value="1"/>
</dbReference>
<dbReference type="Pfam" id="PF00403">
    <property type="entry name" value="HMA"/>
    <property type="match status" value="1"/>
</dbReference>
<dbReference type="Proteomes" id="UP001605036">
    <property type="component" value="Unassembled WGS sequence"/>
</dbReference>